<evidence type="ECO:0000313" key="4">
    <source>
        <dbReference type="Proteomes" id="UP000008087"/>
    </source>
</evidence>
<reference evidence="4" key="1">
    <citation type="submission" date="2010-03" db="EMBL/GenBank/DDBJ databases">
        <title>The genome sequence of Thermus scotoductus SA-01.</title>
        <authorList>
            <person name="Gounder K."/>
            <person name="Liesegang H."/>
            <person name="Brzuszkiewicz E."/>
            <person name="Wollherr A."/>
            <person name="Daniel R."/>
            <person name="Gottschalk G."/>
            <person name="van Heerden E."/>
            <person name="Litthauer D."/>
        </authorList>
    </citation>
    <scope>NUCLEOTIDE SEQUENCE [LARGE SCALE GENOMIC DNA]</scope>
    <source>
        <strain evidence="4">ATCC 700910 / SA-01</strain>
    </source>
</reference>
<keyword evidence="2" id="KW-0472">Membrane</keyword>
<feature type="transmembrane region" description="Helical" evidence="2">
    <location>
        <begin position="203"/>
        <end position="223"/>
    </location>
</feature>
<organism evidence="3 4">
    <name type="scientific">Thermus scotoductus (strain ATCC 700910 / SA-01)</name>
    <dbReference type="NCBI Taxonomy" id="743525"/>
    <lineage>
        <taxon>Bacteria</taxon>
        <taxon>Thermotogati</taxon>
        <taxon>Deinococcota</taxon>
        <taxon>Deinococci</taxon>
        <taxon>Thermales</taxon>
        <taxon>Thermaceae</taxon>
        <taxon>Thermus</taxon>
    </lineage>
</organism>
<dbReference type="EMBL" id="CP001962">
    <property type="protein sequence ID" value="ADW20739.1"/>
    <property type="molecule type" value="Genomic_DNA"/>
</dbReference>
<feature type="transmembrane region" description="Helical" evidence="2">
    <location>
        <begin position="66"/>
        <end position="84"/>
    </location>
</feature>
<feature type="transmembrane region" description="Helical" evidence="2">
    <location>
        <begin position="90"/>
        <end position="116"/>
    </location>
</feature>
<dbReference type="AlphaFoldDB" id="E8PJF9"/>
<dbReference type="eggNOG" id="ENOG50335SM">
    <property type="taxonomic scope" value="Bacteria"/>
</dbReference>
<proteinExistence type="predicted"/>
<feature type="region of interest" description="Disordered" evidence="1">
    <location>
        <begin position="274"/>
        <end position="356"/>
    </location>
</feature>
<keyword evidence="2" id="KW-0812">Transmembrane</keyword>
<dbReference type="KEGG" id="tsc:TSC_c00860"/>
<feature type="transmembrane region" description="Helical" evidence="2">
    <location>
        <begin position="137"/>
        <end position="157"/>
    </location>
</feature>
<name>E8PJF9_THESS</name>
<keyword evidence="2" id="KW-1133">Transmembrane helix</keyword>
<gene>
    <name evidence="3" type="ordered locus">TSC_c00860</name>
</gene>
<protein>
    <submittedName>
        <fullName evidence="3">Putative membrane protein</fullName>
    </submittedName>
</protein>
<feature type="transmembrane region" description="Helical" evidence="2">
    <location>
        <begin position="37"/>
        <end position="59"/>
    </location>
</feature>
<evidence type="ECO:0000256" key="2">
    <source>
        <dbReference type="SAM" id="Phobius"/>
    </source>
</evidence>
<evidence type="ECO:0000256" key="1">
    <source>
        <dbReference type="SAM" id="MobiDB-lite"/>
    </source>
</evidence>
<evidence type="ECO:0000313" key="3">
    <source>
        <dbReference type="EMBL" id="ADW20739.1"/>
    </source>
</evidence>
<sequence>MRFPLTPLLALGLFLSLPVWALPSALGILLLHLGKRFYPGAFLWGAFLPGLLHAFTLPFPTWLQGWALTSGLLLLYGFFLAAKARPLSSLFLLPLALGLGPWGLFLLGLLHGISLLEEAHGRAQERGEWFWTPPSTLWIPGILGLLLAGLAFLPLHLPALPLPALAPPSLQASPEAKSQPGEEAAYQAPEEGFSPWVAFLNRALAHAQPLALLLLLLALLPLLDRGERLPYRGLHLLPLLLALLAGGPFPPLPGYPGGWGKRMGNQPLSLHAHPFPGERPQRGCTGTQAVRRGGHGPGGAFRPFHPGASLPPGLPGLAPPGPGRAGGRPGHTGQEFQALSRNPPPRPGAAGLSPDP</sequence>
<dbReference type="STRING" id="743525.TSC_c00860"/>
<accession>E8PJF9</accession>
<dbReference type="RefSeq" id="WP_015716027.1">
    <property type="nucleotide sequence ID" value="NC_014974.1"/>
</dbReference>
<feature type="compositionally biased region" description="Pro residues" evidence="1">
    <location>
        <begin position="312"/>
        <end position="322"/>
    </location>
</feature>
<dbReference type="HOGENOM" id="CLU_778303_0_0_0"/>
<reference evidence="3 4" key="2">
    <citation type="journal article" date="2011" name="BMC Genomics">
        <title>Sequence of the hyperplastic genome of the naturally competent Thermus scotoductus SA-01.</title>
        <authorList>
            <person name="Gounder K."/>
            <person name="Brzuszkiewicz E."/>
            <person name="Liesegang H."/>
            <person name="Wollherr A."/>
            <person name="Daniel R."/>
            <person name="Gottschalk G."/>
            <person name="Reva O."/>
            <person name="Kumwenda B."/>
            <person name="Srivastava M."/>
            <person name="Bricio C."/>
            <person name="Berenguer J."/>
            <person name="van Heerden E."/>
            <person name="Litthauer D."/>
        </authorList>
    </citation>
    <scope>NUCLEOTIDE SEQUENCE [LARGE SCALE GENOMIC DNA]</scope>
    <source>
        <strain evidence="4">ATCC 700910 / SA-01</strain>
    </source>
</reference>
<dbReference type="Proteomes" id="UP000008087">
    <property type="component" value="Chromosome"/>
</dbReference>